<name>A0A133KI15_9FIRM</name>
<dbReference type="Pfam" id="PF07992">
    <property type="entry name" value="Pyr_redox_2"/>
    <property type="match status" value="1"/>
</dbReference>
<feature type="domain" description="FAD/NAD(P)-binding" evidence="3">
    <location>
        <begin position="3"/>
        <end position="270"/>
    </location>
</feature>
<reference evidence="5" key="1">
    <citation type="submission" date="2016-01" db="EMBL/GenBank/DDBJ databases">
        <authorList>
            <person name="Mitreva M."/>
            <person name="Pepin K.H."/>
            <person name="Mihindukulasuriya K.A."/>
            <person name="Fulton R."/>
            <person name="Fronick C."/>
            <person name="O'Laughlin M."/>
            <person name="Miner T."/>
            <person name="Herter B."/>
            <person name="Rosa B.A."/>
            <person name="Cordes M."/>
            <person name="Tomlinson C."/>
            <person name="Wollam A."/>
            <person name="Palsikar V.B."/>
            <person name="Mardis E.R."/>
            <person name="Wilson R.K."/>
        </authorList>
    </citation>
    <scope>NUCLEOTIDE SEQUENCE [LARGE SCALE GENOMIC DNA]</scope>
    <source>
        <strain evidence="5">MJR8151</strain>
    </source>
</reference>
<proteinExistence type="predicted"/>
<evidence type="ECO:0000313" key="5">
    <source>
        <dbReference type="Proteomes" id="UP000070383"/>
    </source>
</evidence>
<dbReference type="InterPro" id="IPR023753">
    <property type="entry name" value="FAD/NAD-binding_dom"/>
</dbReference>
<gene>
    <name evidence="4" type="ORF">HMPREF3200_00234</name>
</gene>
<dbReference type="PRINTS" id="PR00469">
    <property type="entry name" value="PNDRDTASEII"/>
</dbReference>
<keyword evidence="5" id="KW-1185">Reference proteome</keyword>
<dbReference type="STRING" id="33036.HMPREF3200_00234"/>
<dbReference type="InterPro" id="IPR050097">
    <property type="entry name" value="Ferredoxin-NADP_redctase_2"/>
</dbReference>
<dbReference type="OrthoDB" id="9806179at2"/>
<dbReference type="PRINTS" id="PR00368">
    <property type="entry name" value="FADPNR"/>
</dbReference>
<dbReference type="Proteomes" id="UP000070383">
    <property type="component" value="Unassembled WGS sequence"/>
</dbReference>
<evidence type="ECO:0000256" key="1">
    <source>
        <dbReference type="ARBA" id="ARBA00022630"/>
    </source>
</evidence>
<dbReference type="Gene3D" id="3.50.50.60">
    <property type="entry name" value="FAD/NAD(P)-binding domain"/>
    <property type="match status" value="2"/>
</dbReference>
<dbReference type="SUPFAM" id="SSF51905">
    <property type="entry name" value="FAD/NAD(P)-binding domain"/>
    <property type="match status" value="1"/>
</dbReference>
<evidence type="ECO:0000259" key="3">
    <source>
        <dbReference type="Pfam" id="PF07992"/>
    </source>
</evidence>
<dbReference type="RefSeq" id="WP_060928907.1">
    <property type="nucleotide sequence ID" value="NZ_KQ955248.1"/>
</dbReference>
<protein>
    <submittedName>
        <fullName evidence="4">Pyridine nucleotide-disulfide oxidoreductase</fullName>
    </submittedName>
</protein>
<dbReference type="InterPro" id="IPR036188">
    <property type="entry name" value="FAD/NAD-bd_sf"/>
</dbReference>
<dbReference type="PANTHER" id="PTHR48105">
    <property type="entry name" value="THIOREDOXIN REDUCTASE 1-RELATED-RELATED"/>
    <property type="match status" value="1"/>
</dbReference>
<keyword evidence="2" id="KW-0560">Oxidoreductase</keyword>
<comment type="caution">
    <text evidence="4">The sequence shown here is derived from an EMBL/GenBank/DDBJ whole genome shotgun (WGS) entry which is preliminary data.</text>
</comment>
<dbReference type="PATRIC" id="fig|33036.3.peg.237"/>
<evidence type="ECO:0000313" key="4">
    <source>
        <dbReference type="EMBL" id="KWZ79176.1"/>
    </source>
</evidence>
<dbReference type="GO" id="GO:0016491">
    <property type="term" value="F:oxidoreductase activity"/>
    <property type="evidence" value="ECO:0007669"/>
    <property type="project" value="UniProtKB-KW"/>
</dbReference>
<keyword evidence="1" id="KW-0285">Flavoprotein</keyword>
<accession>A0A133KI15</accession>
<dbReference type="EMBL" id="LRPM01000005">
    <property type="protein sequence ID" value="KWZ79176.1"/>
    <property type="molecule type" value="Genomic_DNA"/>
</dbReference>
<sequence length="289" mass="32030">MRYDLAIIGAGPAGLSAALNSKVRNKSVIVFGEDSPSLVKTESIKNYLGFEDISGKELNERFKKSLKSYEITFSKEKIQTVYAMGEYFALALKSGEFIEARSTIIACGIDRKKDLINEEKFFAKGISYCATCDAALYKGKEIVVIGYNEESIEEANFVAEIVGKVSFVNMYKKDILLNPKVDLIDDEIAWGFKGKDRAEVLEFKSGREIKADGFFVIKDSSKPQRLVPSIKLIDNHIEVDRNMATNIKGLFAAGDISGKPYQIMKAVGEGQLAGLNAVRYINNIKKSSK</sequence>
<dbReference type="AlphaFoldDB" id="A0A133KI15"/>
<organism evidence="4 5">
    <name type="scientific">Anaerococcus tetradius</name>
    <dbReference type="NCBI Taxonomy" id="33036"/>
    <lineage>
        <taxon>Bacteria</taxon>
        <taxon>Bacillati</taxon>
        <taxon>Bacillota</taxon>
        <taxon>Tissierellia</taxon>
        <taxon>Tissierellales</taxon>
        <taxon>Peptoniphilaceae</taxon>
        <taxon>Anaerococcus</taxon>
    </lineage>
</organism>
<evidence type="ECO:0000256" key="2">
    <source>
        <dbReference type="ARBA" id="ARBA00023002"/>
    </source>
</evidence>